<proteinExistence type="predicted"/>
<sequence length="604" mass="71141">MKICVLVKELVESKKQHSDYQKELFRREQDLERLHRERDELKATMEDQSRECVHLNQIKERLEADLALSHEKLHNSHLEVRSREKLILQLRDEMKTAEEKYQGTQEQVAALEGEVRHLNHKARGHQEEACQLSKKVRDTERLKDQREKEQQQLHDQLRSNLQQVETLEGKLKKQEDEMELLHQQLKGAKKELKDASLQAQEQKQTVAIFKQKYTAAIEKVHRVQGQVELLEEELQYSRQQLRDSQLATHSVMREKADMERRYQEKVGQWESSQEALDQLTDELQANQNILRESQQKLDHFKSLTGSLQGQVDLLKQQKLTMECDLRLYQQSHSHSDDEYDSLLRYRQQLQKRCTEQVERIAECEKAILQMKSELERQSQEKAGLKKSLAASHHTHLSNRSQLEHEVTRLKNEVTRLELELADTQKVPVALLRQSEEELKEAQQEAARRTRELDIQRGEMQRLQEELQKEEERMRGAVREKQSLSTTVRRLSQELEELRCKHQVTVEDLAAHAEEARRMEGCLNEGKLAEEKIRSMAMELETEVAELRKNLQQAVNQKLKAEREKRDAQDQMGALRSELEGMRSDNANLRHESQLVMTNVNLLDY</sequence>
<dbReference type="InterPro" id="IPR037391">
    <property type="entry name" value="PMF1-bd"/>
</dbReference>
<evidence type="ECO:0000313" key="4">
    <source>
        <dbReference type="RefSeq" id="XP_018557504.2"/>
    </source>
</evidence>
<feature type="coiled-coil region" evidence="1">
    <location>
        <begin position="24"/>
        <end position="247"/>
    </location>
</feature>
<evidence type="ECO:0000256" key="1">
    <source>
        <dbReference type="SAM" id="Coils"/>
    </source>
</evidence>
<dbReference type="RefSeq" id="XP_018557504.2">
    <property type="nucleotide sequence ID" value="XM_018701988.2"/>
</dbReference>
<evidence type="ECO:0000256" key="2">
    <source>
        <dbReference type="SAM" id="MobiDB-lite"/>
    </source>
</evidence>
<dbReference type="Proteomes" id="UP000694890">
    <property type="component" value="Linkage group LG24"/>
</dbReference>
<feature type="region of interest" description="Disordered" evidence="2">
    <location>
        <begin position="378"/>
        <end position="404"/>
    </location>
</feature>
<evidence type="ECO:0000313" key="3">
    <source>
        <dbReference type="Proteomes" id="UP000694890"/>
    </source>
</evidence>
<dbReference type="GeneID" id="108900771"/>
<reference evidence="4" key="1">
    <citation type="submission" date="2025-08" db="UniProtKB">
        <authorList>
            <consortium name="RefSeq"/>
        </authorList>
    </citation>
    <scope>IDENTIFICATION</scope>
    <source>
        <tissue evidence="4">Brain</tissue>
    </source>
</reference>
<name>A0AAJ7QJF0_LATCA</name>
<dbReference type="KEGG" id="lcf:108900771"/>
<dbReference type="GO" id="GO:0007283">
    <property type="term" value="P:spermatogenesis"/>
    <property type="evidence" value="ECO:0007669"/>
    <property type="project" value="TreeGrafter"/>
</dbReference>
<protein>
    <submittedName>
        <fullName evidence="4">Cingulin</fullName>
    </submittedName>
</protein>
<dbReference type="AlphaFoldDB" id="A0AAJ7QJF0"/>
<organism evidence="3 4">
    <name type="scientific">Lates calcarifer</name>
    <name type="common">Barramundi</name>
    <name type="synonym">Holocentrus calcarifer</name>
    <dbReference type="NCBI Taxonomy" id="8187"/>
    <lineage>
        <taxon>Eukaryota</taxon>
        <taxon>Metazoa</taxon>
        <taxon>Chordata</taxon>
        <taxon>Craniata</taxon>
        <taxon>Vertebrata</taxon>
        <taxon>Euteleostomi</taxon>
        <taxon>Actinopterygii</taxon>
        <taxon>Neopterygii</taxon>
        <taxon>Teleostei</taxon>
        <taxon>Neoteleostei</taxon>
        <taxon>Acanthomorphata</taxon>
        <taxon>Carangaria</taxon>
        <taxon>Carangaria incertae sedis</taxon>
        <taxon>Centropomidae</taxon>
        <taxon>Lates</taxon>
    </lineage>
</organism>
<dbReference type="SUPFAM" id="SSF57997">
    <property type="entry name" value="Tropomyosin"/>
    <property type="match status" value="1"/>
</dbReference>
<accession>A0AAJ7QJF0</accession>
<dbReference type="PANTHER" id="PTHR18881">
    <property type="entry name" value="POLYAMINE-MODULATED FACTOR 1-BINDING PROTEIN 1-RELATED"/>
    <property type="match status" value="1"/>
</dbReference>
<keyword evidence="1" id="KW-0175">Coiled coil</keyword>
<dbReference type="PANTHER" id="PTHR18881:SF2">
    <property type="entry name" value="POLYAMINE-MODULATED FACTOR 1-BINDING PROTEIN 1"/>
    <property type="match status" value="1"/>
</dbReference>
<gene>
    <name evidence="4" type="primary">LOC108900771</name>
</gene>